<name>A0AAV5KJ27_9ROSI</name>
<reference evidence="1 2" key="1">
    <citation type="journal article" date="2021" name="Commun. Biol.">
        <title>The genome of Shorea leprosula (Dipterocarpaceae) highlights the ecological relevance of drought in aseasonal tropical rainforests.</title>
        <authorList>
            <person name="Ng K.K.S."/>
            <person name="Kobayashi M.J."/>
            <person name="Fawcett J.A."/>
            <person name="Hatakeyama M."/>
            <person name="Paape T."/>
            <person name="Ng C.H."/>
            <person name="Ang C.C."/>
            <person name="Tnah L.H."/>
            <person name="Lee C.T."/>
            <person name="Nishiyama T."/>
            <person name="Sese J."/>
            <person name="O'Brien M.J."/>
            <person name="Copetti D."/>
            <person name="Mohd Noor M.I."/>
            <person name="Ong R.C."/>
            <person name="Putra M."/>
            <person name="Sireger I.Z."/>
            <person name="Indrioko S."/>
            <person name="Kosugi Y."/>
            <person name="Izuno A."/>
            <person name="Isagi Y."/>
            <person name="Lee S.L."/>
            <person name="Shimizu K.K."/>
        </authorList>
    </citation>
    <scope>NUCLEOTIDE SEQUENCE [LARGE SCALE GENOMIC DNA]</scope>
    <source>
        <strain evidence="1">214</strain>
    </source>
</reference>
<dbReference type="EMBL" id="BPVZ01000066">
    <property type="protein sequence ID" value="GKV24615.1"/>
    <property type="molecule type" value="Genomic_DNA"/>
</dbReference>
<comment type="caution">
    <text evidence="1">The sequence shown here is derived from an EMBL/GenBank/DDBJ whole genome shotgun (WGS) entry which is preliminary data.</text>
</comment>
<dbReference type="Proteomes" id="UP001054252">
    <property type="component" value="Unassembled WGS sequence"/>
</dbReference>
<keyword evidence="2" id="KW-1185">Reference proteome</keyword>
<gene>
    <name evidence="1" type="ORF">SLEP1_g34201</name>
</gene>
<evidence type="ECO:0000313" key="2">
    <source>
        <dbReference type="Proteomes" id="UP001054252"/>
    </source>
</evidence>
<sequence length="46" mass="5525">MFLYQSNLLITYVPVSDTLIPSLCNWDFDKWKDPSLQHDNRNDDEH</sequence>
<protein>
    <submittedName>
        <fullName evidence="1">Uncharacterized protein</fullName>
    </submittedName>
</protein>
<organism evidence="1 2">
    <name type="scientific">Rubroshorea leprosula</name>
    <dbReference type="NCBI Taxonomy" id="152421"/>
    <lineage>
        <taxon>Eukaryota</taxon>
        <taxon>Viridiplantae</taxon>
        <taxon>Streptophyta</taxon>
        <taxon>Embryophyta</taxon>
        <taxon>Tracheophyta</taxon>
        <taxon>Spermatophyta</taxon>
        <taxon>Magnoliopsida</taxon>
        <taxon>eudicotyledons</taxon>
        <taxon>Gunneridae</taxon>
        <taxon>Pentapetalae</taxon>
        <taxon>rosids</taxon>
        <taxon>malvids</taxon>
        <taxon>Malvales</taxon>
        <taxon>Dipterocarpaceae</taxon>
        <taxon>Rubroshorea</taxon>
    </lineage>
</organism>
<evidence type="ECO:0000313" key="1">
    <source>
        <dbReference type="EMBL" id="GKV24615.1"/>
    </source>
</evidence>
<accession>A0AAV5KJ27</accession>
<dbReference type="AlphaFoldDB" id="A0AAV5KJ27"/>
<proteinExistence type="predicted"/>